<dbReference type="Proteomes" id="UP000616346">
    <property type="component" value="Unassembled WGS sequence"/>
</dbReference>
<dbReference type="EMBL" id="JACSPQ010000001">
    <property type="protein sequence ID" value="MBD8001600.1"/>
    <property type="molecule type" value="Genomic_DNA"/>
</dbReference>
<sequence>MTIKQLSVFLENKTGRINDVVRTLGQNGINMHAFSMAETADFGILRLIVSDVDKAVEVLRQQDFAVMSTDVVCLSCENVPGSLAVILEYLAQEQIFIDYMYAFAQNDRAHVVIKPNDMARCLDVLKQHGCEVLLDKDL</sequence>
<dbReference type="PANTHER" id="PTHR40099">
    <property type="entry name" value="ACETOLACTATE SYNTHASE, SMALL SUBUNIT"/>
    <property type="match status" value="1"/>
</dbReference>
<dbReference type="PANTHER" id="PTHR40099:SF1">
    <property type="entry name" value="ACETOLACTATE SYNTHASE, SMALL SUBUNIT"/>
    <property type="match status" value="1"/>
</dbReference>
<dbReference type="Gene3D" id="3.30.2130.10">
    <property type="entry name" value="VC0802-like"/>
    <property type="match status" value="1"/>
</dbReference>
<dbReference type="CDD" id="cd04882">
    <property type="entry name" value="ACT_Bt0572_2"/>
    <property type="match status" value="1"/>
</dbReference>
<accession>A0ABR8VA01</accession>
<evidence type="ECO:0000313" key="2">
    <source>
        <dbReference type="EMBL" id="MBD8001600.1"/>
    </source>
</evidence>
<keyword evidence="3" id="KW-1185">Reference proteome</keyword>
<evidence type="ECO:0000259" key="1">
    <source>
        <dbReference type="Pfam" id="PF19571"/>
    </source>
</evidence>
<comment type="caution">
    <text evidence="2">The sequence shown here is derived from an EMBL/GenBank/DDBJ whole genome shotgun (WGS) entry which is preliminary data.</text>
</comment>
<evidence type="ECO:0000313" key="3">
    <source>
        <dbReference type="Proteomes" id="UP000616346"/>
    </source>
</evidence>
<dbReference type="InterPro" id="IPR045865">
    <property type="entry name" value="ACT-like_dom_sf"/>
</dbReference>
<dbReference type="CDD" id="cd04908">
    <property type="entry name" value="ACT_Bt0572_1"/>
    <property type="match status" value="1"/>
</dbReference>
<dbReference type="RefSeq" id="WP_178256028.1">
    <property type="nucleotide sequence ID" value="NZ_JACSPQ010000001.1"/>
</dbReference>
<organism evidence="2 3">
    <name type="scientific">Phocaeicola faecium</name>
    <dbReference type="NCBI Taxonomy" id="2762213"/>
    <lineage>
        <taxon>Bacteria</taxon>
        <taxon>Pseudomonadati</taxon>
        <taxon>Bacteroidota</taxon>
        <taxon>Bacteroidia</taxon>
        <taxon>Bacteroidales</taxon>
        <taxon>Bacteroidaceae</taxon>
        <taxon>Phocaeicola</taxon>
    </lineage>
</organism>
<name>A0ABR8VA01_9BACT</name>
<reference evidence="2 3" key="1">
    <citation type="submission" date="2020-08" db="EMBL/GenBank/DDBJ databases">
        <title>A Genomic Blueprint of the Chicken Gut Microbiome.</title>
        <authorList>
            <person name="Gilroy R."/>
            <person name="Ravi A."/>
            <person name="Getino M."/>
            <person name="Pursley I."/>
            <person name="Horton D.L."/>
            <person name="Alikhan N.-F."/>
            <person name="Baker D."/>
            <person name="Gharbi K."/>
            <person name="Hall N."/>
            <person name="Watson M."/>
            <person name="Adriaenssens E.M."/>
            <person name="Foster-Nyarko E."/>
            <person name="Jarju S."/>
            <person name="Secka A."/>
            <person name="Antonio M."/>
            <person name="Oren A."/>
            <person name="Chaudhuri R."/>
            <person name="La Ragione R.M."/>
            <person name="Hildebrand F."/>
            <person name="Pallen M.J."/>
        </authorList>
    </citation>
    <scope>NUCLEOTIDE SEQUENCE [LARGE SCALE GENOMIC DNA]</scope>
    <source>
        <strain evidence="2 3">Sa1YUN3</strain>
    </source>
</reference>
<protein>
    <submittedName>
        <fullName evidence="2">Amino acid-binding protein</fullName>
    </submittedName>
</protein>
<dbReference type="SUPFAM" id="SSF55021">
    <property type="entry name" value="ACT-like"/>
    <property type="match status" value="2"/>
</dbReference>
<dbReference type="InterPro" id="IPR045739">
    <property type="entry name" value="ACT_dom_pair"/>
</dbReference>
<feature type="domain" description="ACT" evidence="1">
    <location>
        <begin position="1"/>
        <end position="138"/>
    </location>
</feature>
<proteinExistence type="predicted"/>
<dbReference type="Pfam" id="PF19571">
    <property type="entry name" value="ACT_8"/>
    <property type="match status" value="1"/>
</dbReference>
<gene>
    <name evidence="2" type="ORF">H9626_05110</name>
</gene>